<dbReference type="EMBL" id="QGGT01000003">
    <property type="protein sequence ID" value="PWK34196.1"/>
    <property type="molecule type" value="Genomic_DNA"/>
</dbReference>
<evidence type="ECO:0000259" key="4">
    <source>
        <dbReference type="Pfam" id="PF20696"/>
    </source>
</evidence>
<feature type="domain" description="3-octaprenyl-4-hydroxybenzoate carboxy-lyase-like C-terminal" evidence="4">
    <location>
        <begin position="354"/>
        <end position="488"/>
    </location>
</feature>
<protein>
    <submittedName>
        <fullName evidence="5">4-hydroxy-3-polyprenylbenzoate decarboxylase</fullName>
    </submittedName>
</protein>
<evidence type="ECO:0000256" key="1">
    <source>
        <dbReference type="SAM" id="MobiDB-lite"/>
    </source>
</evidence>
<organism evidence="5 6">
    <name type="scientific">Cupriavidus plantarum</name>
    <dbReference type="NCBI Taxonomy" id="942865"/>
    <lineage>
        <taxon>Bacteria</taxon>
        <taxon>Pseudomonadati</taxon>
        <taxon>Pseudomonadota</taxon>
        <taxon>Betaproteobacteria</taxon>
        <taxon>Burkholderiales</taxon>
        <taxon>Burkholderiaceae</taxon>
        <taxon>Cupriavidus</taxon>
    </lineage>
</organism>
<name>A0A316ERM7_9BURK</name>
<sequence length="523" mass="56756">MQRSERSDNHHNNHSDSDSDVRPARAADIPVNDLRSALARLATVPGQLLETDREVDPHAELAGVYKRIGAGGTVQRPTRLGPAMIFNTIKGYPESRVLVGLMASRERVARLLDTTPTALTQRMGDAVRHAIAPVTVERDRAPCQEVVYRATDADFDLRKLIPAPTNTESDAGPFLCLGLVLGSDTETGHADVTIHRLCVQGRDELSIFFAPGRHIDAFRQKAEARGEALPVSINMGLDPAIHIGACFEAPTTPLGFDELSIAGGLRGKPVELVDCVSIGQKSIARAEIVIEGEILPNVRVVEDQNTGTGHAMPEFPGYNGPANPSLPVIKVKAVTMRRGAIMQTLVGPGEEHTSLAGIPTEASIYNAVEAAMPGFLRQVYAHTAGGGKLLAVLQVNKRSAYDDGRARQAAIIALGVYSELKHIILVDTDVDPFDTDDVMWAMTTRYQGDTSTMFLPKINGHVLDPSQTPAFNPALPARGVTCKTVFDCTAPFHMREEFERAQFKEVDPRPFAPHLFPEEDDHV</sequence>
<accession>A0A316ERM7</accession>
<dbReference type="Pfam" id="PF20695">
    <property type="entry name" value="UbiD_N"/>
    <property type="match status" value="1"/>
</dbReference>
<evidence type="ECO:0000313" key="5">
    <source>
        <dbReference type="EMBL" id="PWK34196.1"/>
    </source>
</evidence>
<reference evidence="5 6" key="1">
    <citation type="submission" date="2018-05" db="EMBL/GenBank/DDBJ databases">
        <title>Genomic Encyclopedia of Type Strains, Phase IV (KMG-V): Genome sequencing to study the core and pangenomes of soil and plant-associated prokaryotes.</title>
        <authorList>
            <person name="Whitman W."/>
        </authorList>
    </citation>
    <scope>NUCLEOTIDE SEQUENCE [LARGE SCALE GENOMIC DNA]</scope>
    <source>
        <strain evidence="5 6">SLV-132</strain>
    </source>
</reference>
<dbReference type="Pfam" id="PF20696">
    <property type="entry name" value="UbiD_C"/>
    <property type="match status" value="1"/>
</dbReference>
<dbReference type="Proteomes" id="UP000245754">
    <property type="component" value="Unassembled WGS sequence"/>
</dbReference>
<dbReference type="AlphaFoldDB" id="A0A316ERM7"/>
<dbReference type="PANTHER" id="PTHR30108">
    <property type="entry name" value="3-OCTAPRENYL-4-HYDROXYBENZOATE CARBOXY-LYASE-RELATED"/>
    <property type="match status" value="1"/>
</dbReference>
<comment type="caution">
    <text evidence="5">The sequence shown here is derived from an EMBL/GenBank/DDBJ whole genome shotgun (WGS) entry which is preliminary data.</text>
</comment>
<evidence type="ECO:0000259" key="3">
    <source>
        <dbReference type="Pfam" id="PF20695"/>
    </source>
</evidence>
<dbReference type="Pfam" id="PF01977">
    <property type="entry name" value="UbiD"/>
    <property type="match status" value="1"/>
</dbReference>
<dbReference type="InterPro" id="IPR002830">
    <property type="entry name" value="UbiD"/>
</dbReference>
<dbReference type="GO" id="GO:0008694">
    <property type="term" value="F:4-hydroxy-3-polyprenylbenzoate decarboxylase activity"/>
    <property type="evidence" value="ECO:0007669"/>
    <property type="project" value="TreeGrafter"/>
</dbReference>
<dbReference type="PANTHER" id="PTHR30108:SF17">
    <property type="entry name" value="FERULIC ACID DECARBOXYLASE 1"/>
    <property type="match status" value="1"/>
</dbReference>
<evidence type="ECO:0000259" key="2">
    <source>
        <dbReference type="Pfam" id="PF01977"/>
    </source>
</evidence>
<dbReference type="SUPFAM" id="SSF143968">
    <property type="entry name" value="UbiD C-terminal domain-like"/>
    <property type="match status" value="1"/>
</dbReference>
<gene>
    <name evidence="5" type="ORF">C7419_103515</name>
</gene>
<dbReference type="SUPFAM" id="SSF50475">
    <property type="entry name" value="FMN-binding split barrel"/>
    <property type="match status" value="1"/>
</dbReference>
<dbReference type="InterPro" id="IPR048304">
    <property type="entry name" value="UbiD_Rift_dom"/>
</dbReference>
<dbReference type="GO" id="GO:0006744">
    <property type="term" value="P:ubiquinone biosynthetic process"/>
    <property type="evidence" value="ECO:0007669"/>
    <property type="project" value="TreeGrafter"/>
</dbReference>
<dbReference type="Gene3D" id="3.40.1670.10">
    <property type="entry name" value="UbiD C-terminal domain-like"/>
    <property type="match status" value="1"/>
</dbReference>
<dbReference type="GO" id="GO:0005829">
    <property type="term" value="C:cytosol"/>
    <property type="evidence" value="ECO:0007669"/>
    <property type="project" value="TreeGrafter"/>
</dbReference>
<feature type="domain" description="3-octaprenyl-4-hydroxybenzoate carboxy-lyase-like Rift-related" evidence="2">
    <location>
        <begin position="135"/>
        <end position="347"/>
    </location>
</feature>
<feature type="region of interest" description="Disordered" evidence="1">
    <location>
        <begin position="1"/>
        <end position="24"/>
    </location>
</feature>
<dbReference type="InterPro" id="IPR049383">
    <property type="entry name" value="UbiD-like_N"/>
</dbReference>
<proteinExistence type="predicted"/>
<keyword evidence="6" id="KW-1185">Reference proteome</keyword>
<feature type="domain" description="3-octaprenyl-4-hydroxybenzoate carboxy-lyase-like N-terminal" evidence="3">
    <location>
        <begin position="46"/>
        <end position="126"/>
    </location>
</feature>
<dbReference type="InterPro" id="IPR049381">
    <property type="entry name" value="UbiD-like_C"/>
</dbReference>
<dbReference type="GeneID" id="98341555"/>
<evidence type="ECO:0000313" key="6">
    <source>
        <dbReference type="Proteomes" id="UP000245754"/>
    </source>
</evidence>
<dbReference type="RefSeq" id="WP_109584243.1">
    <property type="nucleotide sequence ID" value="NZ_CAJPUX010000002.1"/>
</dbReference>